<keyword evidence="6 8" id="KW-0408">Iron</keyword>
<dbReference type="Gene3D" id="1.10.630.10">
    <property type="entry name" value="Cytochrome P450"/>
    <property type="match status" value="1"/>
</dbReference>
<evidence type="ECO:0000256" key="5">
    <source>
        <dbReference type="ARBA" id="ARBA00023002"/>
    </source>
</evidence>
<comment type="cofactor">
    <cofactor evidence="1">
        <name>heme</name>
        <dbReference type="ChEBI" id="CHEBI:30413"/>
    </cofactor>
</comment>
<reference evidence="9 10" key="1">
    <citation type="journal article" date="2025" name="Microbiol. Resour. Announc.">
        <title>Draft genome sequences for Neonectria magnoliae and Neonectria punicea, canker pathogens of Liriodendron tulipifera and Acer saccharum in West Virginia.</title>
        <authorList>
            <person name="Petronek H.M."/>
            <person name="Kasson M.T."/>
            <person name="Metheny A.M."/>
            <person name="Stauder C.M."/>
            <person name="Lovett B."/>
            <person name="Lynch S.C."/>
            <person name="Garnas J.R."/>
            <person name="Kasson L.R."/>
            <person name="Stajich J.E."/>
        </authorList>
    </citation>
    <scope>NUCLEOTIDE SEQUENCE [LARGE SCALE GENOMIC DNA]</scope>
    <source>
        <strain evidence="9 10">NRRL 64651</strain>
    </source>
</reference>
<evidence type="ECO:0000256" key="2">
    <source>
        <dbReference type="ARBA" id="ARBA00010617"/>
    </source>
</evidence>
<dbReference type="InterPro" id="IPR050121">
    <property type="entry name" value="Cytochrome_P450_monoxygenase"/>
</dbReference>
<evidence type="ECO:0000256" key="8">
    <source>
        <dbReference type="RuleBase" id="RU000461"/>
    </source>
</evidence>
<dbReference type="CDD" id="cd11061">
    <property type="entry name" value="CYP67-like"/>
    <property type="match status" value="1"/>
</dbReference>
<evidence type="ECO:0000256" key="7">
    <source>
        <dbReference type="ARBA" id="ARBA00023033"/>
    </source>
</evidence>
<name>A0ABR1HQD1_9HYPO</name>
<dbReference type="InterPro" id="IPR001128">
    <property type="entry name" value="Cyt_P450"/>
</dbReference>
<dbReference type="PRINTS" id="PR00385">
    <property type="entry name" value="P450"/>
</dbReference>
<dbReference type="Proteomes" id="UP001498421">
    <property type="component" value="Unassembled WGS sequence"/>
</dbReference>
<evidence type="ECO:0000256" key="6">
    <source>
        <dbReference type="ARBA" id="ARBA00023004"/>
    </source>
</evidence>
<comment type="similarity">
    <text evidence="2 8">Belongs to the cytochrome P450 family.</text>
</comment>
<dbReference type="PANTHER" id="PTHR24305">
    <property type="entry name" value="CYTOCHROME P450"/>
    <property type="match status" value="1"/>
</dbReference>
<evidence type="ECO:0000313" key="10">
    <source>
        <dbReference type="Proteomes" id="UP001498421"/>
    </source>
</evidence>
<dbReference type="PRINTS" id="PR00463">
    <property type="entry name" value="EP450I"/>
</dbReference>
<gene>
    <name evidence="9" type="ORF">QQZ08_009247</name>
</gene>
<protein>
    <submittedName>
        <fullName evidence="9">Uncharacterized protein</fullName>
    </submittedName>
</protein>
<dbReference type="InterPro" id="IPR017972">
    <property type="entry name" value="Cyt_P450_CS"/>
</dbReference>
<dbReference type="PANTHER" id="PTHR24305:SF237">
    <property type="entry name" value="CYTOCHROME P450 MONOOXYGENASE ATNE-RELATED"/>
    <property type="match status" value="1"/>
</dbReference>
<keyword evidence="4 8" id="KW-0479">Metal-binding</keyword>
<dbReference type="InterPro" id="IPR002401">
    <property type="entry name" value="Cyt_P450_E_grp-I"/>
</dbReference>
<dbReference type="SUPFAM" id="SSF48264">
    <property type="entry name" value="Cytochrome P450"/>
    <property type="match status" value="1"/>
</dbReference>
<evidence type="ECO:0000256" key="3">
    <source>
        <dbReference type="ARBA" id="ARBA00022617"/>
    </source>
</evidence>
<comment type="caution">
    <text evidence="9">The sequence shown here is derived from an EMBL/GenBank/DDBJ whole genome shotgun (WGS) entry which is preliminary data.</text>
</comment>
<dbReference type="EMBL" id="JAZAVK010000102">
    <property type="protein sequence ID" value="KAK7423080.1"/>
    <property type="molecule type" value="Genomic_DNA"/>
</dbReference>
<organism evidence="9 10">
    <name type="scientific">Neonectria magnoliae</name>
    <dbReference type="NCBI Taxonomy" id="2732573"/>
    <lineage>
        <taxon>Eukaryota</taxon>
        <taxon>Fungi</taxon>
        <taxon>Dikarya</taxon>
        <taxon>Ascomycota</taxon>
        <taxon>Pezizomycotina</taxon>
        <taxon>Sordariomycetes</taxon>
        <taxon>Hypocreomycetidae</taxon>
        <taxon>Hypocreales</taxon>
        <taxon>Nectriaceae</taxon>
        <taxon>Neonectria</taxon>
    </lineage>
</organism>
<evidence type="ECO:0000313" key="9">
    <source>
        <dbReference type="EMBL" id="KAK7423080.1"/>
    </source>
</evidence>
<keyword evidence="3 8" id="KW-0349">Heme</keyword>
<keyword evidence="10" id="KW-1185">Reference proteome</keyword>
<dbReference type="Pfam" id="PF00067">
    <property type="entry name" value="p450"/>
    <property type="match status" value="1"/>
</dbReference>
<keyword evidence="5 8" id="KW-0560">Oxidoreductase</keyword>
<sequence>MGSQLKNLAMVFAEGLGEDRDRFEATASTRIGDGWSSPKDVAKWLVLGCRKYQGDFFTFDVMSQLVFGASYDMLNIGENHWIIDGVSGQMRRISFLTQLPELEDLRLHKLLFPQARRKAFNLSQKSRQILEARQQREKESEGVLDRKVDKKDDLFSKLLSAKDPDTGEGLSQKQLWAESNLLIIAGSDTSSTGLAAVFFYLSRNPDAYRRVTEEVRRVFPRPERVNMGPDLSSCTYLRACIQEALRMAPAAGGAMWREALPGGLQINGRSGADIYVPQGLEVATGIWSLNHNAEYFPEPFAYRPERWIPGEWPADAAASAKAAFATFSHGPRNCVGKGLAMIEISLAMAVVISGYDFRRAYSQLGHVGEGEGIFRDQYQTFWAFTSFKDGPFLQFKPVEI</sequence>
<evidence type="ECO:0000256" key="1">
    <source>
        <dbReference type="ARBA" id="ARBA00001971"/>
    </source>
</evidence>
<dbReference type="PROSITE" id="PS00086">
    <property type="entry name" value="CYTOCHROME_P450"/>
    <property type="match status" value="1"/>
</dbReference>
<evidence type="ECO:0000256" key="4">
    <source>
        <dbReference type="ARBA" id="ARBA00022723"/>
    </source>
</evidence>
<dbReference type="InterPro" id="IPR036396">
    <property type="entry name" value="Cyt_P450_sf"/>
</dbReference>
<proteinExistence type="inferred from homology"/>
<accession>A0ABR1HQD1</accession>
<keyword evidence="7 8" id="KW-0503">Monooxygenase</keyword>